<organism evidence="2 3">
    <name type="scientific">Actinoplanes nipponensis</name>
    <dbReference type="NCBI Taxonomy" id="135950"/>
    <lineage>
        <taxon>Bacteria</taxon>
        <taxon>Bacillati</taxon>
        <taxon>Actinomycetota</taxon>
        <taxon>Actinomycetes</taxon>
        <taxon>Micromonosporales</taxon>
        <taxon>Micromonosporaceae</taxon>
        <taxon>Actinoplanes</taxon>
    </lineage>
</organism>
<proteinExistence type="predicted"/>
<evidence type="ECO:0000313" key="3">
    <source>
        <dbReference type="Proteomes" id="UP000647172"/>
    </source>
</evidence>
<comment type="caution">
    <text evidence="2">The sequence shown here is derived from an EMBL/GenBank/DDBJ whole genome shotgun (WGS) entry which is preliminary data.</text>
</comment>
<evidence type="ECO:0000256" key="1">
    <source>
        <dbReference type="SAM" id="MobiDB-lite"/>
    </source>
</evidence>
<gene>
    <name evidence="2" type="ORF">Ani05nite_50550</name>
</gene>
<dbReference type="AlphaFoldDB" id="A0A919JJ57"/>
<feature type="region of interest" description="Disordered" evidence="1">
    <location>
        <begin position="34"/>
        <end position="74"/>
    </location>
</feature>
<evidence type="ECO:0000313" key="2">
    <source>
        <dbReference type="EMBL" id="GIE51521.1"/>
    </source>
</evidence>
<dbReference type="EMBL" id="BOMQ01000060">
    <property type="protein sequence ID" value="GIE51521.1"/>
    <property type="molecule type" value="Genomic_DNA"/>
</dbReference>
<evidence type="ECO:0008006" key="4">
    <source>
        <dbReference type="Google" id="ProtNLM"/>
    </source>
</evidence>
<feature type="compositionally biased region" description="Basic and acidic residues" evidence="1">
    <location>
        <begin position="41"/>
        <end position="50"/>
    </location>
</feature>
<accession>A0A919JJ57</accession>
<dbReference type="Proteomes" id="UP000647172">
    <property type="component" value="Unassembled WGS sequence"/>
</dbReference>
<protein>
    <recommendedName>
        <fullName evidence="4">Amidohydrolase family protein</fullName>
    </recommendedName>
</protein>
<reference evidence="2" key="1">
    <citation type="submission" date="2021-01" db="EMBL/GenBank/DDBJ databases">
        <title>Whole genome shotgun sequence of Actinoplanes nipponensis NBRC 14063.</title>
        <authorList>
            <person name="Komaki H."/>
            <person name="Tamura T."/>
        </authorList>
    </citation>
    <scope>NUCLEOTIDE SEQUENCE</scope>
    <source>
        <strain evidence="2">NBRC 14063</strain>
    </source>
</reference>
<dbReference type="RefSeq" id="WP_203772143.1">
    <property type="nucleotide sequence ID" value="NZ_BAAAYJ010000099.1"/>
</dbReference>
<keyword evidence="3" id="KW-1185">Reference proteome</keyword>
<sequence>MNGGQVSFSHDGVHLSAYDDAVLPHLVDAHTHTDGTFVVPRPREPHRDQKTPASTSAERYDRRELADTGPGRPS</sequence>
<name>A0A919JJ57_9ACTN</name>